<dbReference type="GO" id="GO:0009279">
    <property type="term" value="C:cell outer membrane"/>
    <property type="evidence" value="ECO:0007669"/>
    <property type="project" value="UniProtKB-SubCell"/>
</dbReference>
<evidence type="ECO:0000256" key="7">
    <source>
        <dbReference type="ARBA" id="ARBA00023136"/>
    </source>
</evidence>
<evidence type="ECO:0000256" key="12">
    <source>
        <dbReference type="SAM" id="SignalP"/>
    </source>
</evidence>
<comment type="subcellular location">
    <subcellularLocation>
        <location evidence="1 10">Cell outer membrane</location>
        <topology evidence="1 10">Multi-pass membrane protein</topology>
    </subcellularLocation>
</comment>
<evidence type="ECO:0000256" key="5">
    <source>
        <dbReference type="ARBA" id="ARBA00022729"/>
    </source>
</evidence>
<keyword evidence="5 12" id="KW-0732">Signal</keyword>
<keyword evidence="7 10" id="KW-0472">Membrane</keyword>
<dbReference type="InterPro" id="IPR039426">
    <property type="entry name" value="TonB-dep_rcpt-like"/>
</dbReference>
<dbReference type="Pfam" id="PF07715">
    <property type="entry name" value="Plug"/>
    <property type="match status" value="1"/>
</dbReference>
<evidence type="ECO:0000256" key="10">
    <source>
        <dbReference type="PROSITE-ProRule" id="PRU01360"/>
    </source>
</evidence>
<evidence type="ECO:0000256" key="3">
    <source>
        <dbReference type="ARBA" id="ARBA00022452"/>
    </source>
</evidence>
<keyword evidence="2 10" id="KW-0813">Transport</keyword>
<dbReference type="GO" id="GO:0044718">
    <property type="term" value="P:siderophore transmembrane transport"/>
    <property type="evidence" value="ECO:0007669"/>
    <property type="project" value="TreeGrafter"/>
</dbReference>
<proteinExistence type="inferred from homology"/>
<evidence type="ECO:0000256" key="2">
    <source>
        <dbReference type="ARBA" id="ARBA00022448"/>
    </source>
</evidence>
<protein>
    <submittedName>
        <fullName evidence="15">Putative Outer membrane cobalamin receptor protein BtuB</fullName>
    </submittedName>
</protein>
<dbReference type="InterPro" id="IPR036942">
    <property type="entry name" value="Beta-barrel_TonB_sf"/>
</dbReference>
<keyword evidence="6 11" id="KW-0798">TonB box</keyword>
<dbReference type="PROSITE" id="PS52016">
    <property type="entry name" value="TONB_DEPENDENT_REC_3"/>
    <property type="match status" value="1"/>
</dbReference>
<dbReference type="AlphaFoldDB" id="A0A212JQW6"/>
<feature type="signal peptide" evidence="12">
    <location>
        <begin position="1"/>
        <end position="22"/>
    </location>
</feature>
<evidence type="ECO:0000256" key="1">
    <source>
        <dbReference type="ARBA" id="ARBA00004571"/>
    </source>
</evidence>
<keyword evidence="3 10" id="KW-1134">Transmembrane beta strand</keyword>
<dbReference type="InterPro" id="IPR012910">
    <property type="entry name" value="Plug_dom"/>
</dbReference>
<keyword evidence="8 15" id="KW-0675">Receptor</keyword>
<name>A0A212JQW6_9PROT</name>
<evidence type="ECO:0000256" key="11">
    <source>
        <dbReference type="RuleBase" id="RU003357"/>
    </source>
</evidence>
<dbReference type="CDD" id="cd01347">
    <property type="entry name" value="ligand_gated_channel"/>
    <property type="match status" value="1"/>
</dbReference>
<evidence type="ECO:0000259" key="14">
    <source>
        <dbReference type="Pfam" id="PF07715"/>
    </source>
</evidence>
<dbReference type="Pfam" id="PF00593">
    <property type="entry name" value="TonB_dep_Rec_b-barrel"/>
    <property type="match status" value="1"/>
</dbReference>
<feature type="domain" description="TonB-dependent receptor-like beta-barrel" evidence="13">
    <location>
        <begin position="209"/>
        <end position="598"/>
    </location>
</feature>
<evidence type="ECO:0000256" key="6">
    <source>
        <dbReference type="ARBA" id="ARBA00023077"/>
    </source>
</evidence>
<dbReference type="Gene3D" id="2.170.130.10">
    <property type="entry name" value="TonB-dependent receptor, plug domain"/>
    <property type="match status" value="1"/>
</dbReference>
<accession>A0A212JQW6</accession>
<evidence type="ECO:0000256" key="4">
    <source>
        <dbReference type="ARBA" id="ARBA00022692"/>
    </source>
</evidence>
<organism evidence="15">
    <name type="scientific">uncultured Alphaproteobacteria bacterium</name>
    <dbReference type="NCBI Taxonomy" id="91750"/>
    <lineage>
        <taxon>Bacteria</taxon>
        <taxon>Pseudomonadati</taxon>
        <taxon>Pseudomonadota</taxon>
        <taxon>Alphaproteobacteria</taxon>
        <taxon>environmental samples</taxon>
    </lineage>
</organism>
<evidence type="ECO:0000313" key="15">
    <source>
        <dbReference type="EMBL" id="SBW01812.1"/>
    </source>
</evidence>
<dbReference type="InterPro" id="IPR037066">
    <property type="entry name" value="Plug_dom_sf"/>
</dbReference>
<evidence type="ECO:0000259" key="13">
    <source>
        <dbReference type="Pfam" id="PF00593"/>
    </source>
</evidence>
<gene>
    <name evidence="15" type="ORF">KL86APRO_11492</name>
</gene>
<dbReference type="GO" id="GO:0015344">
    <property type="term" value="F:siderophore uptake transmembrane transporter activity"/>
    <property type="evidence" value="ECO:0007669"/>
    <property type="project" value="TreeGrafter"/>
</dbReference>
<dbReference type="PANTHER" id="PTHR30069:SF29">
    <property type="entry name" value="HEMOGLOBIN AND HEMOGLOBIN-HAPTOGLOBIN-BINDING PROTEIN 1-RELATED"/>
    <property type="match status" value="1"/>
</dbReference>
<dbReference type="EMBL" id="FLUO01000001">
    <property type="protein sequence ID" value="SBW01812.1"/>
    <property type="molecule type" value="Genomic_DNA"/>
</dbReference>
<evidence type="ECO:0000256" key="9">
    <source>
        <dbReference type="ARBA" id="ARBA00023237"/>
    </source>
</evidence>
<dbReference type="InterPro" id="IPR000531">
    <property type="entry name" value="Beta-barrel_TonB"/>
</dbReference>
<keyword evidence="4 10" id="KW-0812">Transmembrane</keyword>
<dbReference type="PANTHER" id="PTHR30069">
    <property type="entry name" value="TONB-DEPENDENT OUTER MEMBRANE RECEPTOR"/>
    <property type="match status" value="1"/>
</dbReference>
<evidence type="ECO:0000256" key="8">
    <source>
        <dbReference type="ARBA" id="ARBA00023170"/>
    </source>
</evidence>
<comment type="similarity">
    <text evidence="10 11">Belongs to the TonB-dependent receptor family.</text>
</comment>
<feature type="chain" id="PRO_5011990332" evidence="12">
    <location>
        <begin position="23"/>
        <end position="624"/>
    </location>
</feature>
<keyword evidence="9 10" id="KW-0998">Cell outer membrane</keyword>
<feature type="domain" description="TonB-dependent receptor plug" evidence="14">
    <location>
        <begin position="43"/>
        <end position="148"/>
    </location>
</feature>
<dbReference type="Gene3D" id="2.40.170.20">
    <property type="entry name" value="TonB-dependent receptor, beta-barrel domain"/>
    <property type="match status" value="1"/>
</dbReference>
<reference evidence="15" key="1">
    <citation type="submission" date="2016-04" db="EMBL/GenBank/DDBJ databases">
        <authorList>
            <person name="Evans L.H."/>
            <person name="Alamgir A."/>
            <person name="Owens N."/>
            <person name="Weber N.D."/>
            <person name="Virtaneva K."/>
            <person name="Barbian K."/>
            <person name="Babar A."/>
            <person name="Rosenke K."/>
        </authorList>
    </citation>
    <scope>NUCLEOTIDE SEQUENCE</scope>
    <source>
        <strain evidence="15">86</strain>
    </source>
</reference>
<dbReference type="SUPFAM" id="SSF56935">
    <property type="entry name" value="Porins"/>
    <property type="match status" value="1"/>
</dbReference>
<sequence>MHLRRAAVFLSLAALVPAAARADESLGTMTVSANRTETAVAASGSSVTVITAEEIEKKQAVTALDVIQDVPGVTLYRRGGVGKSSSISIRGISSKGVLVLVDGMNVADPSASPTVYDLTNLMASDIERVEVLRGNQSTLYGSSAIGGVISITTKSGKGSGKVLTGEAGAEWGSFATAKSFVNARGESGNVYYSGAVSGFTSQGTDIAREGPDEADGYKNGSVNLRVGSDLLTDVGIVDRLNVETNLRYLKAHSEYDDWGGSSTTDADLKNRNVEQGGQVKVNLDLWDGLLANSFTVSQARTRRDEYRDEARDAFYDGEITRYEYQGTLKPVEHHTFVFGADHQREHADFSTSWGSSLTDSVGNDGAFFNYIVEPVDNLTLTAGVRVDDNDTFGDHTTWRTTASYRIPATGTRFHAGYGTGFRAPNLTELHTATYGNPDLKPEKSRGYDVGFEQSLFDDRLTFGSTFFNTRLNDAISSDPVTWQNVNIASARSFGFENSVSAEITDEISLTVNHTYLQARDNTSGEVLNTQPHHSANLRATYAPEAVPGLSTWTAVRSASWSYDAYAAKPYLGGYAVWDLGASYPITDWATVYGRLENLADKQYDTKGGYAEPGRAGYVGLRAKF</sequence>